<keyword evidence="5 7" id="KW-0732">Signal</keyword>
<feature type="compositionally biased region" description="Polar residues" evidence="6">
    <location>
        <begin position="58"/>
        <end position="72"/>
    </location>
</feature>
<evidence type="ECO:0000313" key="8">
    <source>
        <dbReference type="Proteomes" id="UP000694871"/>
    </source>
</evidence>
<dbReference type="InterPro" id="IPR010345">
    <property type="entry name" value="IL-17_fam"/>
</dbReference>
<protein>
    <submittedName>
        <fullName evidence="9">Interleukin-25</fullName>
    </submittedName>
</protein>
<organism evidence="8 9">
    <name type="scientific">Gekko japonicus</name>
    <name type="common">Schlegel's Japanese gecko</name>
    <dbReference type="NCBI Taxonomy" id="146911"/>
    <lineage>
        <taxon>Eukaryota</taxon>
        <taxon>Metazoa</taxon>
        <taxon>Chordata</taxon>
        <taxon>Craniata</taxon>
        <taxon>Vertebrata</taxon>
        <taxon>Euteleostomi</taxon>
        <taxon>Lepidosauria</taxon>
        <taxon>Squamata</taxon>
        <taxon>Bifurcata</taxon>
        <taxon>Gekkota</taxon>
        <taxon>Gekkonidae</taxon>
        <taxon>Gekkoninae</taxon>
        <taxon>Gekko</taxon>
    </lineage>
</organism>
<evidence type="ECO:0000256" key="6">
    <source>
        <dbReference type="SAM" id="MobiDB-lite"/>
    </source>
</evidence>
<feature type="region of interest" description="Disordered" evidence="6">
    <location>
        <begin position="51"/>
        <end position="72"/>
    </location>
</feature>
<proteinExistence type="inferred from homology"/>
<evidence type="ECO:0000256" key="2">
    <source>
        <dbReference type="ARBA" id="ARBA00007236"/>
    </source>
</evidence>
<dbReference type="PRINTS" id="PR01932">
    <property type="entry name" value="INTRLEUKIN17"/>
</dbReference>
<dbReference type="Gene3D" id="2.10.90.10">
    <property type="entry name" value="Cystine-knot cytokines"/>
    <property type="match status" value="1"/>
</dbReference>
<dbReference type="Proteomes" id="UP000694871">
    <property type="component" value="Unplaced"/>
</dbReference>
<dbReference type="Pfam" id="PF06083">
    <property type="entry name" value="IL17"/>
    <property type="match status" value="1"/>
</dbReference>
<comment type="similarity">
    <text evidence="2">Belongs to the IL-17 family.</text>
</comment>
<keyword evidence="4" id="KW-0964">Secreted</keyword>
<dbReference type="InterPro" id="IPR029034">
    <property type="entry name" value="Cystine-knot_cytokine"/>
</dbReference>
<feature type="chain" id="PRO_5046255894" evidence="7">
    <location>
        <begin position="22"/>
        <end position="163"/>
    </location>
</feature>
<dbReference type="RefSeq" id="XP_015261103.1">
    <property type="nucleotide sequence ID" value="XM_015405617.1"/>
</dbReference>
<dbReference type="GeneID" id="107105619"/>
<evidence type="ECO:0000256" key="5">
    <source>
        <dbReference type="ARBA" id="ARBA00022729"/>
    </source>
</evidence>
<evidence type="ECO:0000256" key="7">
    <source>
        <dbReference type="SAM" id="SignalP"/>
    </source>
</evidence>
<sequence>MANVQRAVMCVALWAFLPCGARYCLTRCCDTTEIKQAGDELTSRAERLKRMPTPQDCKASSSRPVNQRSTSPWTYEVDEDGNRFPARLWQARCDYPRCIDLTSSAAGQDRTKINHHGNSVTVDYVTIVFFRRQCKGEPGRFKLVPEPYHVNVSCTCVVKDMAY</sequence>
<feature type="signal peptide" evidence="7">
    <location>
        <begin position="1"/>
        <end position="21"/>
    </location>
</feature>
<reference evidence="9" key="1">
    <citation type="submission" date="2025-08" db="UniProtKB">
        <authorList>
            <consortium name="RefSeq"/>
        </authorList>
    </citation>
    <scope>IDENTIFICATION</scope>
</reference>
<dbReference type="SUPFAM" id="SSF57501">
    <property type="entry name" value="Cystine-knot cytokines"/>
    <property type="match status" value="1"/>
</dbReference>
<keyword evidence="8" id="KW-1185">Reference proteome</keyword>
<evidence type="ECO:0000256" key="3">
    <source>
        <dbReference type="ARBA" id="ARBA00022514"/>
    </source>
</evidence>
<accession>A0ABM1JI16</accession>
<name>A0ABM1JI16_GEKJA</name>
<evidence type="ECO:0000256" key="4">
    <source>
        <dbReference type="ARBA" id="ARBA00022525"/>
    </source>
</evidence>
<keyword evidence="3" id="KW-0202">Cytokine</keyword>
<dbReference type="InterPro" id="IPR020440">
    <property type="entry name" value="IL-17_chr"/>
</dbReference>
<evidence type="ECO:0000256" key="1">
    <source>
        <dbReference type="ARBA" id="ARBA00004613"/>
    </source>
</evidence>
<gene>
    <name evidence="9" type="primary">IL25</name>
</gene>
<evidence type="ECO:0000313" key="9">
    <source>
        <dbReference type="RefSeq" id="XP_015261103.1"/>
    </source>
</evidence>
<comment type="subcellular location">
    <subcellularLocation>
        <location evidence="1">Secreted</location>
    </subcellularLocation>
</comment>